<sequence>MHIVISGRGTVWPDPVPQAHTPPSGPAFTVGSFDGEALLGRRTAQYNHRSAQLAMVACGRALDDAGLEVTDENRDRIGVTLGTAAGSVTGMVEFGMDTFSQPRPHMVAAAKSSHCVLSSPAGAAAITYGLRGANATVASGPATGLAVLRHAVVILRAGHADAVLAGASEEFTGPTSWLARTARGEQVQGEGAAAFVLEGRESARAAGRKALAAVAAVDVRAVPGFSAGQFAESVARTLGRAGVSAPDVSAVAFRHTGVAEVDEAQHSGLARALPGAAQVTDEKRIGDCYSAHALLQLAGLLDEAALPAVVVAADPDGLLSVAVLNGVPE</sequence>
<evidence type="ECO:0000313" key="3">
    <source>
        <dbReference type="EMBL" id="MEV5509860.1"/>
    </source>
</evidence>
<dbReference type="InterPro" id="IPR014030">
    <property type="entry name" value="Ketoacyl_synth_N"/>
</dbReference>
<dbReference type="Gene3D" id="3.40.47.10">
    <property type="match status" value="1"/>
</dbReference>
<reference evidence="3 4" key="1">
    <citation type="submission" date="2024-06" db="EMBL/GenBank/DDBJ databases">
        <title>The Natural Products Discovery Center: Release of the First 8490 Sequenced Strains for Exploring Actinobacteria Biosynthetic Diversity.</title>
        <authorList>
            <person name="Kalkreuter E."/>
            <person name="Kautsar S.A."/>
            <person name="Yang D."/>
            <person name="Bader C.D."/>
            <person name="Teijaro C.N."/>
            <person name="Fluegel L."/>
            <person name="Davis C.M."/>
            <person name="Simpson J.R."/>
            <person name="Lauterbach L."/>
            <person name="Steele A.D."/>
            <person name="Gui C."/>
            <person name="Meng S."/>
            <person name="Li G."/>
            <person name="Viehrig K."/>
            <person name="Ye F."/>
            <person name="Su P."/>
            <person name="Kiefer A.F."/>
            <person name="Nichols A."/>
            <person name="Cepeda A.J."/>
            <person name="Yan W."/>
            <person name="Fan B."/>
            <person name="Jiang Y."/>
            <person name="Adhikari A."/>
            <person name="Zheng C.-J."/>
            <person name="Schuster L."/>
            <person name="Cowan T.M."/>
            <person name="Smanski M.J."/>
            <person name="Chevrette M.G."/>
            <person name="De Carvalho L.P.S."/>
            <person name="Shen B."/>
        </authorList>
    </citation>
    <scope>NUCLEOTIDE SEQUENCE [LARGE SCALE GENOMIC DNA]</scope>
    <source>
        <strain evidence="3 4">NPDC052347</strain>
    </source>
</reference>
<dbReference type="InterPro" id="IPR000794">
    <property type="entry name" value="Beta-ketoacyl_synthase"/>
</dbReference>
<dbReference type="EMBL" id="JBFAUK010000025">
    <property type="protein sequence ID" value="MEV5509860.1"/>
    <property type="molecule type" value="Genomic_DNA"/>
</dbReference>
<feature type="domain" description="Beta-ketoacyl synthase-like N-terminal" evidence="2">
    <location>
        <begin position="42"/>
        <end position="181"/>
    </location>
</feature>
<name>A0ABV3K7R1_STRON</name>
<organism evidence="3 4">
    <name type="scientific">Streptomyces orinoci</name>
    <name type="common">Streptoverticillium orinoci</name>
    <dbReference type="NCBI Taxonomy" id="67339"/>
    <lineage>
        <taxon>Bacteria</taxon>
        <taxon>Bacillati</taxon>
        <taxon>Actinomycetota</taxon>
        <taxon>Actinomycetes</taxon>
        <taxon>Kitasatosporales</taxon>
        <taxon>Streptomycetaceae</taxon>
        <taxon>Streptomyces</taxon>
    </lineage>
</organism>
<comment type="caution">
    <text evidence="3">The sequence shown here is derived from an EMBL/GenBank/DDBJ whole genome shotgun (WGS) entry which is preliminary data.</text>
</comment>
<proteinExistence type="predicted"/>
<keyword evidence="1" id="KW-0808">Transferase</keyword>
<dbReference type="InterPro" id="IPR016039">
    <property type="entry name" value="Thiolase-like"/>
</dbReference>
<evidence type="ECO:0000313" key="4">
    <source>
        <dbReference type="Proteomes" id="UP001552594"/>
    </source>
</evidence>
<dbReference type="PANTHER" id="PTHR11712">
    <property type="entry name" value="POLYKETIDE SYNTHASE-RELATED"/>
    <property type="match status" value="1"/>
</dbReference>
<dbReference type="RefSeq" id="WP_109279042.1">
    <property type="nucleotide sequence ID" value="NZ_JBFAUK010000025.1"/>
</dbReference>
<dbReference type="PANTHER" id="PTHR11712:SF336">
    <property type="entry name" value="3-OXOACYL-[ACYL-CARRIER-PROTEIN] SYNTHASE, MITOCHONDRIAL"/>
    <property type="match status" value="1"/>
</dbReference>
<dbReference type="Pfam" id="PF00109">
    <property type="entry name" value="ketoacyl-synt"/>
    <property type="match status" value="1"/>
</dbReference>
<protein>
    <submittedName>
        <fullName evidence="3">Beta-ketoacyl synthase N-terminal-like domain-containing protein</fullName>
    </submittedName>
</protein>
<dbReference type="SUPFAM" id="SSF53901">
    <property type="entry name" value="Thiolase-like"/>
    <property type="match status" value="2"/>
</dbReference>
<dbReference type="Proteomes" id="UP001552594">
    <property type="component" value="Unassembled WGS sequence"/>
</dbReference>
<gene>
    <name evidence="3" type="ORF">AB0L16_26050</name>
</gene>
<keyword evidence="4" id="KW-1185">Reference proteome</keyword>
<evidence type="ECO:0000256" key="1">
    <source>
        <dbReference type="ARBA" id="ARBA00022679"/>
    </source>
</evidence>
<evidence type="ECO:0000259" key="2">
    <source>
        <dbReference type="Pfam" id="PF00109"/>
    </source>
</evidence>
<accession>A0ABV3K7R1</accession>